<dbReference type="Pfam" id="PF07596">
    <property type="entry name" value="SBP_bac_10"/>
    <property type="match status" value="1"/>
</dbReference>
<evidence type="ECO:0000259" key="1">
    <source>
        <dbReference type="Pfam" id="PF07596"/>
    </source>
</evidence>
<organism evidence="2 3">
    <name type="scientific">Thalassoglobus polymorphus</name>
    <dbReference type="NCBI Taxonomy" id="2527994"/>
    <lineage>
        <taxon>Bacteria</taxon>
        <taxon>Pseudomonadati</taxon>
        <taxon>Planctomycetota</taxon>
        <taxon>Planctomycetia</taxon>
        <taxon>Planctomycetales</taxon>
        <taxon>Planctomycetaceae</taxon>
        <taxon>Thalassoglobus</taxon>
    </lineage>
</organism>
<feature type="domain" description="DUF1559" evidence="1">
    <location>
        <begin position="38"/>
        <end position="340"/>
    </location>
</feature>
<protein>
    <submittedName>
        <fullName evidence="2">Type II secretion system protein G</fullName>
    </submittedName>
</protein>
<evidence type="ECO:0000313" key="2">
    <source>
        <dbReference type="EMBL" id="QDT31512.1"/>
    </source>
</evidence>
<dbReference type="InterPro" id="IPR012902">
    <property type="entry name" value="N_methyl_site"/>
</dbReference>
<keyword evidence="3" id="KW-1185">Reference proteome</keyword>
<dbReference type="SUPFAM" id="SSF54523">
    <property type="entry name" value="Pili subunits"/>
    <property type="match status" value="1"/>
</dbReference>
<reference evidence="2 3" key="1">
    <citation type="submission" date="2019-02" db="EMBL/GenBank/DDBJ databases">
        <title>Deep-cultivation of Planctomycetes and their phenomic and genomic characterization uncovers novel biology.</title>
        <authorList>
            <person name="Wiegand S."/>
            <person name="Jogler M."/>
            <person name="Boedeker C."/>
            <person name="Pinto D."/>
            <person name="Vollmers J."/>
            <person name="Rivas-Marin E."/>
            <person name="Kohn T."/>
            <person name="Peeters S.H."/>
            <person name="Heuer A."/>
            <person name="Rast P."/>
            <person name="Oberbeckmann S."/>
            <person name="Bunk B."/>
            <person name="Jeske O."/>
            <person name="Meyerdierks A."/>
            <person name="Storesund J.E."/>
            <person name="Kallscheuer N."/>
            <person name="Luecker S."/>
            <person name="Lage O.M."/>
            <person name="Pohl T."/>
            <person name="Merkel B.J."/>
            <person name="Hornburger P."/>
            <person name="Mueller R.-W."/>
            <person name="Bruemmer F."/>
            <person name="Labrenz M."/>
            <person name="Spormann A.M."/>
            <person name="Op den Camp H."/>
            <person name="Overmann J."/>
            <person name="Amann R."/>
            <person name="Jetten M.S.M."/>
            <person name="Mascher T."/>
            <person name="Medema M.H."/>
            <person name="Devos D.P."/>
            <person name="Kaster A.-K."/>
            <person name="Ovreas L."/>
            <person name="Rohde M."/>
            <person name="Galperin M.Y."/>
            <person name="Jogler C."/>
        </authorList>
    </citation>
    <scope>NUCLEOTIDE SEQUENCE [LARGE SCALE GENOMIC DNA]</scope>
    <source>
        <strain evidence="2 3">Mal48</strain>
    </source>
</reference>
<gene>
    <name evidence="2" type="primary">xcpT_8</name>
    <name evidence="2" type="ORF">Mal48_07460</name>
</gene>
<dbReference type="Gene3D" id="3.30.700.10">
    <property type="entry name" value="Glycoprotein, Type 4 Pilin"/>
    <property type="match status" value="1"/>
</dbReference>
<dbReference type="NCBIfam" id="TIGR02532">
    <property type="entry name" value="IV_pilin_GFxxxE"/>
    <property type="match status" value="1"/>
</dbReference>
<dbReference type="PANTHER" id="PTHR30093:SF2">
    <property type="entry name" value="TYPE II SECRETION SYSTEM PROTEIN H"/>
    <property type="match status" value="1"/>
</dbReference>
<dbReference type="OrthoDB" id="236724at2"/>
<dbReference type="PANTHER" id="PTHR30093">
    <property type="entry name" value="GENERAL SECRETION PATHWAY PROTEIN G"/>
    <property type="match status" value="1"/>
</dbReference>
<dbReference type="RefSeq" id="WP_145205695.1">
    <property type="nucleotide sequence ID" value="NZ_CP036267.1"/>
</dbReference>
<dbReference type="EMBL" id="CP036267">
    <property type="protein sequence ID" value="QDT31512.1"/>
    <property type="molecule type" value="Genomic_DNA"/>
</dbReference>
<dbReference type="InterPro" id="IPR027558">
    <property type="entry name" value="Pre_pil_HX9DG_C"/>
</dbReference>
<dbReference type="InterPro" id="IPR045584">
    <property type="entry name" value="Pilin-like"/>
</dbReference>
<evidence type="ECO:0000313" key="3">
    <source>
        <dbReference type="Proteomes" id="UP000315724"/>
    </source>
</evidence>
<dbReference type="Proteomes" id="UP000315724">
    <property type="component" value="Chromosome"/>
</dbReference>
<proteinExistence type="predicted"/>
<dbReference type="PROSITE" id="PS00409">
    <property type="entry name" value="PROKAR_NTER_METHYL"/>
    <property type="match status" value="1"/>
</dbReference>
<dbReference type="Pfam" id="PF07963">
    <property type="entry name" value="N_methyl"/>
    <property type="match status" value="1"/>
</dbReference>
<dbReference type="AlphaFoldDB" id="A0A517QIN3"/>
<dbReference type="KEGG" id="tpol:Mal48_07460"/>
<sequence length="360" mass="39425">MTNFLSIRKRSKGFTLIELLVVIAIIAILVALLLPAVQQAREAARRTQCRNNLKQLGIALHNYHETHGALPGNEVGCILTEGGGSRNCWEGWSGLAMILPFIDQAPLYNKLDFNHYWYNGSSTDQSRSEYWVRNSQIPAFLCPSDPGSGSKANSSMSASSYSLSAGPVTTWSIKPPVGPFSRESSVKFRDVIDGTSNTIMASETRIGRWNNDVKDPSLRVPTAGDLANATGTQSSRAYDTQQVNLDRIRTYHDACRSIGEGLTSHVHGEDDRANRFWASGRVFWGPWFNTMMPPNTKYNCDNDTSVTTMTIKNASSYHTGGVLVLMMDGSVVFASDSIDHGVWVGSGTMSRGEAVSITTQ</sequence>
<accession>A0A517QIN3</accession>
<dbReference type="InterPro" id="IPR011453">
    <property type="entry name" value="DUF1559"/>
</dbReference>
<dbReference type="NCBIfam" id="TIGR04294">
    <property type="entry name" value="pre_pil_HX9DG"/>
    <property type="match status" value="1"/>
</dbReference>
<name>A0A517QIN3_9PLAN</name>